<feature type="region of interest" description="Disordered" evidence="7">
    <location>
        <begin position="236"/>
        <end position="256"/>
    </location>
</feature>
<dbReference type="Pfam" id="PF02706">
    <property type="entry name" value="Wzz"/>
    <property type="match status" value="1"/>
</dbReference>
<dbReference type="GO" id="GO:0005886">
    <property type="term" value="C:plasma membrane"/>
    <property type="evidence" value="ECO:0007669"/>
    <property type="project" value="UniProtKB-SubCell"/>
</dbReference>
<dbReference type="AlphaFoldDB" id="A0A917EXC9"/>
<protein>
    <recommendedName>
        <fullName evidence="9">Polysaccharide chain length determinant N-terminal domain-containing protein</fullName>
    </recommendedName>
</protein>
<keyword evidence="11" id="KW-1185">Reference proteome</keyword>
<evidence type="ECO:0000256" key="6">
    <source>
        <dbReference type="ARBA" id="ARBA00023136"/>
    </source>
</evidence>
<evidence type="ECO:0000259" key="9">
    <source>
        <dbReference type="Pfam" id="PF02706"/>
    </source>
</evidence>
<sequence length="256" mass="28924">MMEEGMDIKRFFRVLRQRLLTIAIVTLCVFLISVAGVIFILKPSYESMENIVVGKLDKENMEYGSTQELNMLLASTMDLIKSPTVLNSVKADFNYTYEELEEKIVVQNSKDSQIVKVVARGNEPEETRELAHLVALTTVNKMNELLNVKDIIVLSDPDDNPPVDKVGSVELSLAIGMAIGLLLGVGGAFLREYFDDTIRSSREIESQLGIRVLGEVTFKKTSSKWSSSRWKKKEIVNQDEEETLRSQRGEIHVQEH</sequence>
<comment type="subcellular location">
    <subcellularLocation>
        <location evidence="1">Cell membrane</location>
        <topology evidence="1">Multi-pass membrane protein</topology>
    </subcellularLocation>
</comment>
<comment type="caution">
    <text evidence="10">The sequence shown here is derived from an EMBL/GenBank/DDBJ whole genome shotgun (WGS) entry which is preliminary data.</text>
</comment>
<gene>
    <name evidence="10" type="ORF">GCM10010954_26080</name>
</gene>
<keyword evidence="3" id="KW-1003">Cell membrane</keyword>
<evidence type="ECO:0000256" key="2">
    <source>
        <dbReference type="ARBA" id="ARBA00006683"/>
    </source>
</evidence>
<dbReference type="PANTHER" id="PTHR32309">
    <property type="entry name" value="TYROSINE-PROTEIN KINASE"/>
    <property type="match status" value="1"/>
</dbReference>
<evidence type="ECO:0000256" key="3">
    <source>
        <dbReference type="ARBA" id="ARBA00022475"/>
    </source>
</evidence>
<feature type="transmembrane region" description="Helical" evidence="8">
    <location>
        <begin position="171"/>
        <end position="190"/>
    </location>
</feature>
<reference evidence="10" key="2">
    <citation type="submission" date="2020-09" db="EMBL/GenBank/DDBJ databases">
        <authorList>
            <person name="Sun Q."/>
            <person name="Zhou Y."/>
        </authorList>
    </citation>
    <scope>NUCLEOTIDE SEQUENCE</scope>
    <source>
        <strain evidence="10">CGMCC 1.12153</strain>
    </source>
</reference>
<comment type="similarity">
    <text evidence="2">Belongs to the CpsC/CapA family.</text>
</comment>
<evidence type="ECO:0000256" key="1">
    <source>
        <dbReference type="ARBA" id="ARBA00004651"/>
    </source>
</evidence>
<dbReference type="GO" id="GO:0004713">
    <property type="term" value="F:protein tyrosine kinase activity"/>
    <property type="evidence" value="ECO:0007669"/>
    <property type="project" value="TreeGrafter"/>
</dbReference>
<evidence type="ECO:0000313" key="11">
    <source>
        <dbReference type="Proteomes" id="UP000660110"/>
    </source>
</evidence>
<keyword evidence="5 8" id="KW-1133">Transmembrane helix</keyword>
<dbReference type="EMBL" id="BMEL01000003">
    <property type="protein sequence ID" value="GGF25913.1"/>
    <property type="molecule type" value="Genomic_DNA"/>
</dbReference>
<feature type="domain" description="Polysaccharide chain length determinant N-terminal" evidence="9">
    <location>
        <begin position="5"/>
        <end position="91"/>
    </location>
</feature>
<evidence type="ECO:0000256" key="8">
    <source>
        <dbReference type="SAM" id="Phobius"/>
    </source>
</evidence>
<dbReference type="InterPro" id="IPR003856">
    <property type="entry name" value="LPS_length_determ_N"/>
</dbReference>
<dbReference type="PANTHER" id="PTHR32309:SF13">
    <property type="entry name" value="FERRIC ENTEROBACTIN TRANSPORT PROTEIN FEPE"/>
    <property type="match status" value="1"/>
</dbReference>
<reference evidence="10" key="1">
    <citation type="journal article" date="2014" name="Int. J. Syst. Evol. Microbiol.">
        <title>Complete genome sequence of Corynebacterium casei LMG S-19264T (=DSM 44701T), isolated from a smear-ripened cheese.</title>
        <authorList>
            <consortium name="US DOE Joint Genome Institute (JGI-PGF)"/>
            <person name="Walter F."/>
            <person name="Albersmeier A."/>
            <person name="Kalinowski J."/>
            <person name="Ruckert C."/>
        </authorList>
    </citation>
    <scope>NUCLEOTIDE SEQUENCE</scope>
    <source>
        <strain evidence="10">CGMCC 1.12153</strain>
    </source>
</reference>
<evidence type="ECO:0000313" key="10">
    <source>
        <dbReference type="EMBL" id="GGF25913.1"/>
    </source>
</evidence>
<evidence type="ECO:0000256" key="7">
    <source>
        <dbReference type="SAM" id="MobiDB-lite"/>
    </source>
</evidence>
<feature type="compositionally biased region" description="Basic and acidic residues" evidence="7">
    <location>
        <begin position="243"/>
        <end position="256"/>
    </location>
</feature>
<accession>A0A917EXC9</accession>
<evidence type="ECO:0000256" key="4">
    <source>
        <dbReference type="ARBA" id="ARBA00022692"/>
    </source>
</evidence>
<evidence type="ECO:0000256" key="5">
    <source>
        <dbReference type="ARBA" id="ARBA00022989"/>
    </source>
</evidence>
<keyword evidence="4 8" id="KW-0812">Transmembrane</keyword>
<dbReference type="InterPro" id="IPR050445">
    <property type="entry name" value="Bact_polysacc_biosynth/exp"/>
</dbReference>
<proteinExistence type="inferred from homology"/>
<organism evidence="10 11">
    <name type="scientific">Halobacillus andaensis</name>
    <dbReference type="NCBI Taxonomy" id="1176239"/>
    <lineage>
        <taxon>Bacteria</taxon>
        <taxon>Bacillati</taxon>
        <taxon>Bacillota</taxon>
        <taxon>Bacilli</taxon>
        <taxon>Bacillales</taxon>
        <taxon>Bacillaceae</taxon>
        <taxon>Halobacillus</taxon>
    </lineage>
</organism>
<name>A0A917EXC9_HALAA</name>
<dbReference type="Proteomes" id="UP000660110">
    <property type="component" value="Unassembled WGS sequence"/>
</dbReference>
<feature type="transmembrane region" description="Helical" evidence="8">
    <location>
        <begin position="20"/>
        <end position="41"/>
    </location>
</feature>
<keyword evidence="6 8" id="KW-0472">Membrane</keyword>